<keyword evidence="2" id="KW-1185">Reference proteome</keyword>
<sequence length="159" mass="17226">MMENIAIEGVHRAAVHLSAADGCEALEPLMEAYALQHSRIKELLDATARGWYPQIKNWGDWRTPYDAAAVPGFALALTKQFQLDNRTEDHSAALLGNVVNLCYREMITLVQVSHEVMIAATPMLKRLDCTWKSGASRGLPSVLSAGLGVLALAAALLLG</sequence>
<name>A0ABN9UHI9_9DINO</name>
<dbReference type="EMBL" id="CAUYUJ010015867">
    <property type="protein sequence ID" value="CAK0859115.1"/>
    <property type="molecule type" value="Genomic_DNA"/>
</dbReference>
<accession>A0ABN9UHI9</accession>
<proteinExistence type="predicted"/>
<dbReference type="Proteomes" id="UP001189429">
    <property type="component" value="Unassembled WGS sequence"/>
</dbReference>
<gene>
    <name evidence="1" type="ORF">PCOR1329_LOCUS48566</name>
</gene>
<comment type="caution">
    <text evidence="1">The sequence shown here is derived from an EMBL/GenBank/DDBJ whole genome shotgun (WGS) entry which is preliminary data.</text>
</comment>
<reference evidence="1" key="1">
    <citation type="submission" date="2023-10" db="EMBL/GenBank/DDBJ databases">
        <authorList>
            <person name="Chen Y."/>
            <person name="Shah S."/>
            <person name="Dougan E. K."/>
            <person name="Thang M."/>
            <person name="Chan C."/>
        </authorList>
    </citation>
    <scope>NUCLEOTIDE SEQUENCE [LARGE SCALE GENOMIC DNA]</scope>
</reference>
<evidence type="ECO:0000313" key="1">
    <source>
        <dbReference type="EMBL" id="CAK0859115.1"/>
    </source>
</evidence>
<organism evidence="1 2">
    <name type="scientific">Prorocentrum cordatum</name>
    <dbReference type="NCBI Taxonomy" id="2364126"/>
    <lineage>
        <taxon>Eukaryota</taxon>
        <taxon>Sar</taxon>
        <taxon>Alveolata</taxon>
        <taxon>Dinophyceae</taxon>
        <taxon>Prorocentrales</taxon>
        <taxon>Prorocentraceae</taxon>
        <taxon>Prorocentrum</taxon>
    </lineage>
</organism>
<evidence type="ECO:0000313" key="2">
    <source>
        <dbReference type="Proteomes" id="UP001189429"/>
    </source>
</evidence>
<protein>
    <submittedName>
        <fullName evidence="1">Uncharacterized protein</fullName>
    </submittedName>
</protein>